<dbReference type="Gene3D" id="6.10.250.690">
    <property type="match status" value="1"/>
</dbReference>
<dbReference type="CDD" id="cd00383">
    <property type="entry name" value="trans_reg_C"/>
    <property type="match status" value="1"/>
</dbReference>
<dbReference type="InterPro" id="IPR016032">
    <property type="entry name" value="Sig_transdc_resp-reg_C-effctor"/>
</dbReference>
<reference evidence="6" key="1">
    <citation type="submission" date="2012-09" db="EMBL/GenBank/DDBJ databases">
        <title>Metagenomic Characterization of a Microbial Community in Wastewater Detects High Levels of Antibiotic Resistance.</title>
        <authorList>
            <person name="Abrams M."/>
            <person name="Caldwell A."/>
            <person name="Vandaei E."/>
            <person name="Lee W."/>
            <person name="Perrott J."/>
            <person name="Khan S.Y."/>
            <person name="Ta J."/>
            <person name="Romero D."/>
            <person name="Nguyen V."/>
            <person name="Pourmand N."/>
            <person name="Ouverney C.C."/>
        </authorList>
    </citation>
    <scope>NUCLEOTIDE SEQUENCE</scope>
</reference>
<dbReference type="SUPFAM" id="SSF46894">
    <property type="entry name" value="C-terminal effector domain of the bipartite response regulators"/>
    <property type="match status" value="1"/>
</dbReference>
<dbReference type="PANTHER" id="PTHR48111:SF6">
    <property type="entry name" value="TRANSCRIPTIONAL REGULATORY PROTEIN CREB"/>
    <property type="match status" value="1"/>
</dbReference>
<sequence>MAPGRILLVEDERPIAENIIFALEQEHFTVKWVSKGGDAIAALPVEQPDFFILDINLPDMTGFDVCRAIRKAGNQPVLFLSARQEEIDRIVALEIGGDDYLMKPFSLRELVARVKAILRRTETRADTTAPAREVTPLVIDEKRSRVEYFGEKLELSKYEYFILCTLARRPGWVFSRDQLIDNAMGANSAPFDRTIDAHIKGIRAKLRKIRPGIEAIETQRGFGYSLRENW</sequence>
<evidence type="ECO:0000313" key="6">
    <source>
        <dbReference type="EMBL" id="AGC71698.1"/>
    </source>
</evidence>
<dbReference type="Gene3D" id="1.10.10.10">
    <property type="entry name" value="Winged helix-like DNA-binding domain superfamily/Winged helix DNA-binding domain"/>
    <property type="match status" value="1"/>
</dbReference>
<evidence type="ECO:0000259" key="4">
    <source>
        <dbReference type="PROSITE" id="PS50110"/>
    </source>
</evidence>
<dbReference type="InterPro" id="IPR011006">
    <property type="entry name" value="CheY-like_superfamily"/>
</dbReference>
<feature type="domain" description="Response regulatory" evidence="4">
    <location>
        <begin position="5"/>
        <end position="118"/>
    </location>
</feature>
<name>L7VX97_9BACT</name>
<evidence type="ECO:0000259" key="5">
    <source>
        <dbReference type="PROSITE" id="PS51755"/>
    </source>
</evidence>
<dbReference type="Gene3D" id="3.40.50.2300">
    <property type="match status" value="1"/>
</dbReference>
<dbReference type="InterPro" id="IPR039420">
    <property type="entry name" value="WalR-like"/>
</dbReference>
<dbReference type="PROSITE" id="PS50110">
    <property type="entry name" value="RESPONSE_REGULATORY"/>
    <property type="match status" value="1"/>
</dbReference>
<dbReference type="GO" id="GO:0032993">
    <property type="term" value="C:protein-DNA complex"/>
    <property type="evidence" value="ECO:0007669"/>
    <property type="project" value="TreeGrafter"/>
</dbReference>
<dbReference type="PANTHER" id="PTHR48111">
    <property type="entry name" value="REGULATOR OF RPOS"/>
    <property type="match status" value="1"/>
</dbReference>
<accession>L7VX97</accession>
<evidence type="ECO:0000256" key="3">
    <source>
        <dbReference type="PROSITE-ProRule" id="PRU01091"/>
    </source>
</evidence>
<keyword evidence="1 3" id="KW-0238">DNA-binding</keyword>
<dbReference type="SMART" id="SM00448">
    <property type="entry name" value="REC"/>
    <property type="match status" value="1"/>
</dbReference>
<dbReference type="SUPFAM" id="SSF52172">
    <property type="entry name" value="CheY-like"/>
    <property type="match status" value="1"/>
</dbReference>
<dbReference type="EMBL" id="JX649880">
    <property type="protein sequence ID" value="AGC71698.1"/>
    <property type="molecule type" value="Genomic_DNA"/>
</dbReference>
<evidence type="ECO:0000256" key="2">
    <source>
        <dbReference type="PROSITE-ProRule" id="PRU00169"/>
    </source>
</evidence>
<dbReference type="SMART" id="SM00862">
    <property type="entry name" value="Trans_reg_C"/>
    <property type="match status" value="1"/>
</dbReference>
<dbReference type="InterPro" id="IPR001789">
    <property type="entry name" value="Sig_transdc_resp-reg_receiver"/>
</dbReference>
<dbReference type="GO" id="GO:0005829">
    <property type="term" value="C:cytosol"/>
    <property type="evidence" value="ECO:0007669"/>
    <property type="project" value="TreeGrafter"/>
</dbReference>
<feature type="DNA-binding region" description="OmpR/PhoB-type" evidence="3">
    <location>
        <begin position="129"/>
        <end position="228"/>
    </location>
</feature>
<feature type="domain" description="OmpR/PhoB-type" evidence="5">
    <location>
        <begin position="129"/>
        <end position="228"/>
    </location>
</feature>
<protein>
    <submittedName>
        <fullName evidence="6">Phosphate regulon transcriptional regulatory protein PhoB (SphR)</fullName>
    </submittedName>
</protein>
<keyword evidence="2" id="KW-0597">Phosphoprotein</keyword>
<proteinExistence type="predicted"/>
<dbReference type="GO" id="GO:0006355">
    <property type="term" value="P:regulation of DNA-templated transcription"/>
    <property type="evidence" value="ECO:0007669"/>
    <property type="project" value="InterPro"/>
</dbReference>
<dbReference type="PROSITE" id="PS51755">
    <property type="entry name" value="OMPR_PHOB"/>
    <property type="match status" value="1"/>
</dbReference>
<dbReference type="InterPro" id="IPR001867">
    <property type="entry name" value="OmpR/PhoB-type_DNA-bd"/>
</dbReference>
<dbReference type="GO" id="GO:0000976">
    <property type="term" value="F:transcription cis-regulatory region binding"/>
    <property type="evidence" value="ECO:0007669"/>
    <property type="project" value="TreeGrafter"/>
</dbReference>
<dbReference type="Pfam" id="PF00486">
    <property type="entry name" value="Trans_reg_C"/>
    <property type="match status" value="1"/>
</dbReference>
<dbReference type="NCBIfam" id="NF008296">
    <property type="entry name" value="PRK11083.1"/>
    <property type="match status" value="1"/>
</dbReference>
<dbReference type="InterPro" id="IPR036388">
    <property type="entry name" value="WH-like_DNA-bd_sf"/>
</dbReference>
<evidence type="ECO:0000256" key="1">
    <source>
        <dbReference type="ARBA" id="ARBA00023125"/>
    </source>
</evidence>
<feature type="modified residue" description="4-aspartylphosphate" evidence="2">
    <location>
        <position position="54"/>
    </location>
</feature>
<dbReference type="CDD" id="cd17624">
    <property type="entry name" value="REC_OmpR_PmrA-like"/>
    <property type="match status" value="1"/>
</dbReference>
<dbReference type="GO" id="GO:0000156">
    <property type="term" value="F:phosphorelay response regulator activity"/>
    <property type="evidence" value="ECO:0007669"/>
    <property type="project" value="TreeGrafter"/>
</dbReference>
<dbReference type="Pfam" id="PF00072">
    <property type="entry name" value="Response_reg"/>
    <property type="match status" value="1"/>
</dbReference>
<organism evidence="6">
    <name type="scientific">uncultured bacterium A1Q1_fos_300</name>
    <dbReference type="NCBI Taxonomy" id="1256571"/>
    <lineage>
        <taxon>Bacteria</taxon>
        <taxon>environmental samples</taxon>
    </lineage>
</organism>
<dbReference type="AlphaFoldDB" id="L7VX97"/>